<proteinExistence type="predicted"/>
<feature type="transmembrane region" description="Helical" evidence="1">
    <location>
        <begin position="12"/>
        <end position="32"/>
    </location>
</feature>
<gene>
    <name evidence="2" type="ORF">AY586_01665</name>
</gene>
<feature type="transmembrane region" description="Helical" evidence="1">
    <location>
        <begin position="52"/>
        <end position="73"/>
    </location>
</feature>
<organism evidence="2 3">
    <name type="scientific">Marichromatium gracile</name>
    <name type="common">Chromatium gracile</name>
    <dbReference type="NCBI Taxonomy" id="1048"/>
    <lineage>
        <taxon>Bacteria</taxon>
        <taxon>Pseudomonadati</taxon>
        <taxon>Pseudomonadota</taxon>
        <taxon>Gammaproteobacteria</taxon>
        <taxon>Chromatiales</taxon>
        <taxon>Chromatiaceae</taxon>
        <taxon>Marichromatium</taxon>
    </lineage>
</organism>
<evidence type="ECO:0000313" key="3">
    <source>
        <dbReference type="Proteomes" id="UP000075766"/>
    </source>
</evidence>
<name>A0ABR5VH59_MARGR</name>
<reference evidence="2 3" key="1">
    <citation type="submission" date="2016-02" db="EMBL/GenBank/DDBJ databases">
        <title>Genome sequence of Marichromatium gracile YL-28, a purple sulfur bacterium.</title>
        <authorList>
            <person name="Zhao C."/>
            <person name="Hong X."/>
            <person name="Chen S."/>
            <person name="Yang S."/>
        </authorList>
    </citation>
    <scope>NUCLEOTIDE SEQUENCE [LARGE SCALE GENOMIC DNA]</scope>
    <source>
        <strain evidence="2 3">YL28</strain>
    </source>
</reference>
<evidence type="ECO:0000313" key="2">
    <source>
        <dbReference type="EMBL" id="KXX64814.1"/>
    </source>
</evidence>
<protein>
    <submittedName>
        <fullName evidence="2">Uncharacterized protein</fullName>
    </submittedName>
</protein>
<keyword evidence="3" id="KW-1185">Reference proteome</keyword>
<dbReference type="Proteomes" id="UP000075766">
    <property type="component" value="Unassembled WGS sequence"/>
</dbReference>
<sequence length="280" mass="31354">MLEHLLMGSRLESMLMVLAVLVGLGWFTDSLFEWLTDIGTWLEGGTVEHWIPLHRVLAVGFFAALLIRLRALAEATRERFRPRIETMVAPPRARALILYLSALSEEQLDELAGAIDSLDGLDAFRARHGGLNWRMPIEAIAHHRAHLSRIVLVCSGDEPRRPGSASQRLLFEQLVKRCFPDCEFTIEVAEDDHREADRGIDFNDIDAVVRLTDTAFERLVEKARIAPADILIDITGGSKLCSVAGSVVALAEGRRMQYVTGQYQVRVQDVSYVLLDDGEH</sequence>
<dbReference type="EMBL" id="LSYU01000044">
    <property type="protein sequence ID" value="KXX64814.1"/>
    <property type="molecule type" value="Genomic_DNA"/>
</dbReference>
<evidence type="ECO:0000256" key="1">
    <source>
        <dbReference type="SAM" id="Phobius"/>
    </source>
</evidence>
<keyword evidence="1" id="KW-1133">Transmembrane helix</keyword>
<accession>A0ABR5VH59</accession>
<keyword evidence="1" id="KW-0472">Membrane</keyword>
<keyword evidence="1" id="KW-0812">Transmembrane</keyword>
<comment type="caution">
    <text evidence="2">The sequence shown here is derived from an EMBL/GenBank/DDBJ whole genome shotgun (WGS) entry which is preliminary data.</text>
</comment>